<name>A0ABD0QQZ1_CIRMR</name>
<gene>
    <name evidence="1" type="ORF">M9458_015655</name>
</gene>
<dbReference type="EMBL" id="JAMKFB020000007">
    <property type="protein sequence ID" value="KAL0188556.1"/>
    <property type="molecule type" value="Genomic_DNA"/>
</dbReference>
<keyword evidence="2" id="KW-1185">Reference proteome</keyword>
<feature type="non-terminal residue" evidence="1">
    <location>
        <position position="58"/>
    </location>
</feature>
<evidence type="ECO:0000313" key="1">
    <source>
        <dbReference type="EMBL" id="KAL0188556.1"/>
    </source>
</evidence>
<evidence type="ECO:0000313" key="2">
    <source>
        <dbReference type="Proteomes" id="UP001529510"/>
    </source>
</evidence>
<dbReference type="AlphaFoldDB" id="A0ABD0QQZ1"/>
<proteinExistence type="predicted"/>
<accession>A0ABD0QQZ1</accession>
<feature type="non-terminal residue" evidence="1">
    <location>
        <position position="1"/>
    </location>
</feature>
<reference evidence="1 2" key="1">
    <citation type="submission" date="2024-05" db="EMBL/GenBank/DDBJ databases">
        <title>Genome sequencing and assembly of Indian major carp, Cirrhinus mrigala (Hamilton, 1822).</title>
        <authorList>
            <person name="Mohindra V."/>
            <person name="Chowdhury L.M."/>
            <person name="Lal K."/>
            <person name="Jena J.K."/>
        </authorList>
    </citation>
    <scope>NUCLEOTIDE SEQUENCE [LARGE SCALE GENOMIC DNA]</scope>
    <source>
        <strain evidence="1">CM1030</strain>
        <tissue evidence="1">Blood</tissue>
    </source>
</reference>
<dbReference type="Proteomes" id="UP001529510">
    <property type="component" value="Unassembled WGS sequence"/>
</dbReference>
<organism evidence="1 2">
    <name type="scientific">Cirrhinus mrigala</name>
    <name type="common">Mrigala</name>
    <dbReference type="NCBI Taxonomy" id="683832"/>
    <lineage>
        <taxon>Eukaryota</taxon>
        <taxon>Metazoa</taxon>
        <taxon>Chordata</taxon>
        <taxon>Craniata</taxon>
        <taxon>Vertebrata</taxon>
        <taxon>Euteleostomi</taxon>
        <taxon>Actinopterygii</taxon>
        <taxon>Neopterygii</taxon>
        <taxon>Teleostei</taxon>
        <taxon>Ostariophysi</taxon>
        <taxon>Cypriniformes</taxon>
        <taxon>Cyprinidae</taxon>
        <taxon>Labeoninae</taxon>
        <taxon>Labeonini</taxon>
        <taxon>Cirrhinus</taxon>
    </lineage>
</organism>
<sequence length="58" mass="6596">VPLDSLERRAIQAMPSLFRVSKEKRETQAFLALQVCQDSKEDLVVMDLLVPQASEDHL</sequence>
<protein>
    <submittedName>
        <fullName evidence="1">Uncharacterized protein</fullName>
    </submittedName>
</protein>
<comment type="caution">
    <text evidence="1">The sequence shown here is derived from an EMBL/GenBank/DDBJ whole genome shotgun (WGS) entry which is preliminary data.</text>
</comment>